<dbReference type="Gene3D" id="1.10.260.40">
    <property type="entry name" value="lambda repressor-like DNA-binding domains"/>
    <property type="match status" value="1"/>
</dbReference>
<proteinExistence type="predicted"/>
<dbReference type="InterPro" id="IPR010982">
    <property type="entry name" value="Lambda_DNA-bd_dom_sf"/>
</dbReference>
<dbReference type="RefSeq" id="WP_308432096.1">
    <property type="nucleotide sequence ID" value="NZ_BNCG01000078.1"/>
</dbReference>
<name>A0ABV7UC15_9HYPH</name>
<sequence>MADDAVPAMTAANLDAIQRALEAAGIQFIPQNGGGAGVRYRQRRDEADTAQD</sequence>
<comment type="caution">
    <text evidence="2">The sequence shown here is derived from an EMBL/GenBank/DDBJ whole genome shotgun (WGS) entry which is preliminary data.</text>
</comment>
<keyword evidence="3" id="KW-1185">Reference proteome</keyword>
<organism evidence="2 3">
    <name type="scientific">Camelimonas fluminis</name>
    <dbReference type="NCBI Taxonomy" id="1576911"/>
    <lineage>
        <taxon>Bacteria</taxon>
        <taxon>Pseudomonadati</taxon>
        <taxon>Pseudomonadota</taxon>
        <taxon>Alphaproteobacteria</taxon>
        <taxon>Hyphomicrobiales</taxon>
        <taxon>Chelatococcaceae</taxon>
        <taxon>Camelimonas</taxon>
    </lineage>
</organism>
<dbReference type="Proteomes" id="UP001595704">
    <property type="component" value="Unassembled WGS sequence"/>
</dbReference>
<dbReference type="EMBL" id="JBHRYC010000014">
    <property type="protein sequence ID" value="MFC3636021.1"/>
    <property type="molecule type" value="Genomic_DNA"/>
</dbReference>
<feature type="compositionally biased region" description="Basic and acidic residues" evidence="1">
    <location>
        <begin position="43"/>
        <end position="52"/>
    </location>
</feature>
<reference evidence="3" key="1">
    <citation type="journal article" date="2019" name="Int. J. Syst. Evol. Microbiol.">
        <title>The Global Catalogue of Microorganisms (GCM) 10K type strain sequencing project: providing services to taxonomists for standard genome sequencing and annotation.</title>
        <authorList>
            <consortium name="The Broad Institute Genomics Platform"/>
            <consortium name="The Broad Institute Genome Sequencing Center for Infectious Disease"/>
            <person name="Wu L."/>
            <person name="Ma J."/>
        </authorList>
    </citation>
    <scope>NUCLEOTIDE SEQUENCE [LARGE SCALE GENOMIC DNA]</scope>
    <source>
        <strain evidence="3">KCTC 42282</strain>
    </source>
</reference>
<protein>
    <submittedName>
        <fullName evidence="2">Uncharacterized protein</fullName>
    </submittedName>
</protein>
<gene>
    <name evidence="2" type="ORF">ACFONL_01265</name>
</gene>
<evidence type="ECO:0000313" key="2">
    <source>
        <dbReference type="EMBL" id="MFC3636021.1"/>
    </source>
</evidence>
<accession>A0ABV7UC15</accession>
<evidence type="ECO:0000256" key="1">
    <source>
        <dbReference type="SAM" id="MobiDB-lite"/>
    </source>
</evidence>
<evidence type="ECO:0000313" key="3">
    <source>
        <dbReference type="Proteomes" id="UP001595704"/>
    </source>
</evidence>
<feature type="region of interest" description="Disordered" evidence="1">
    <location>
        <begin position="31"/>
        <end position="52"/>
    </location>
</feature>